<accession>A0A1W1CYX7</accession>
<protein>
    <recommendedName>
        <fullName evidence="2">Lipoprotein</fullName>
    </recommendedName>
</protein>
<dbReference type="AlphaFoldDB" id="A0A1W1CYX7"/>
<dbReference type="EMBL" id="FPHM01000197">
    <property type="protein sequence ID" value="SFV71076.1"/>
    <property type="molecule type" value="Genomic_DNA"/>
</dbReference>
<sequence>MKIFLLILLMIGFTACTTKENFVLFNQTKQLQVESKEQTQIQKQTQKDTLKKLENVEF</sequence>
<name>A0A1W1CYX7_9ZZZZ</name>
<evidence type="ECO:0000313" key="1">
    <source>
        <dbReference type="EMBL" id="SFV71076.1"/>
    </source>
</evidence>
<organism evidence="1">
    <name type="scientific">hydrothermal vent metagenome</name>
    <dbReference type="NCBI Taxonomy" id="652676"/>
    <lineage>
        <taxon>unclassified sequences</taxon>
        <taxon>metagenomes</taxon>
        <taxon>ecological metagenomes</taxon>
    </lineage>
</organism>
<reference evidence="1" key="1">
    <citation type="submission" date="2016-10" db="EMBL/GenBank/DDBJ databases">
        <authorList>
            <person name="de Groot N.N."/>
        </authorList>
    </citation>
    <scope>NUCLEOTIDE SEQUENCE</scope>
</reference>
<proteinExistence type="predicted"/>
<dbReference type="PROSITE" id="PS51257">
    <property type="entry name" value="PROKAR_LIPOPROTEIN"/>
    <property type="match status" value="1"/>
</dbReference>
<gene>
    <name evidence="1" type="ORF">MNB_SV-13-1585</name>
</gene>
<evidence type="ECO:0008006" key="2">
    <source>
        <dbReference type="Google" id="ProtNLM"/>
    </source>
</evidence>